<feature type="compositionally biased region" description="Polar residues" evidence="1">
    <location>
        <begin position="773"/>
        <end position="815"/>
    </location>
</feature>
<organism evidence="2 3">
    <name type="scientific">Byssochlamys spectabilis (strain No. 5 / NBRC 109023)</name>
    <name type="common">Paecilomyces variotii</name>
    <dbReference type="NCBI Taxonomy" id="1356009"/>
    <lineage>
        <taxon>Eukaryota</taxon>
        <taxon>Fungi</taxon>
        <taxon>Dikarya</taxon>
        <taxon>Ascomycota</taxon>
        <taxon>Pezizomycotina</taxon>
        <taxon>Eurotiomycetes</taxon>
        <taxon>Eurotiomycetidae</taxon>
        <taxon>Eurotiales</taxon>
        <taxon>Thermoascaceae</taxon>
        <taxon>Paecilomyces</taxon>
    </lineage>
</organism>
<dbReference type="Pfam" id="PF08728">
    <property type="entry name" value="CRT10"/>
    <property type="match status" value="1"/>
</dbReference>
<proteinExistence type="predicted"/>
<dbReference type="EMBL" id="BAUL01000001">
    <property type="protein sequence ID" value="GAD91531.1"/>
    <property type="molecule type" value="Genomic_DNA"/>
</dbReference>
<dbReference type="Proteomes" id="UP000018001">
    <property type="component" value="Unassembled WGS sequence"/>
</dbReference>
<comment type="caution">
    <text evidence="2">The sequence shown here is derived from an EMBL/GenBank/DDBJ whole genome shotgun (WGS) entry which is preliminary data.</text>
</comment>
<dbReference type="OrthoDB" id="5591786at2759"/>
<feature type="region of interest" description="Disordered" evidence="1">
    <location>
        <begin position="769"/>
        <end position="823"/>
    </location>
</feature>
<feature type="region of interest" description="Disordered" evidence="1">
    <location>
        <begin position="27"/>
        <end position="51"/>
    </location>
</feature>
<feature type="region of interest" description="Disordered" evidence="1">
    <location>
        <begin position="444"/>
        <end position="465"/>
    </location>
</feature>
<dbReference type="InterPro" id="IPR014839">
    <property type="entry name" value="Crt10"/>
</dbReference>
<feature type="compositionally biased region" description="Acidic residues" evidence="1">
    <location>
        <begin position="589"/>
        <end position="599"/>
    </location>
</feature>
<feature type="region of interest" description="Disordered" evidence="1">
    <location>
        <begin position="480"/>
        <end position="533"/>
    </location>
</feature>
<accession>V5FPM1</accession>
<reference evidence="3" key="1">
    <citation type="journal article" date="2014" name="Genome Announc.">
        <title>Draft genome sequence of the formaldehyde-resistant fungus Byssochlamys spectabilis No. 5 (anamorph Paecilomyces variotii No. 5) (NBRC109023).</title>
        <authorList>
            <person name="Oka T."/>
            <person name="Ekino K."/>
            <person name="Fukuda K."/>
            <person name="Nomura Y."/>
        </authorList>
    </citation>
    <scope>NUCLEOTIDE SEQUENCE [LARGE SCALE GENOMIC DNA]</scope>
    <source>
        <strain evidence="3">No. 5 / NBRC 109023</strain>
    </source>
</reference>
<name>V5FPM1_BYSSN</name>
<dbReference type="SUPFAM" id="SSF101898">
    <property type="entry name" value="NHL repeat"/>
    <property type="match status" value="1"/>
</dbReference>
<gene>
    <name evidence="2" type="ORF">PVAR5_0103</name>
</gene>
<evidence type="ECO:0000313" key="2">
    <source>
        <dbReference type="EMBL" id="GAD91531.1"/>
    </source>
</evidence>
<evidence type="ECO:0000313" key="3">
    <source>
        <dbReference type="Proteomes" id="UP000018001"/>
    </source>
</evidence>
<dbReference type="InParanoid" id="V5FPM1"/>
<evidence type="ECO:0000256" key="1">
    <source>
        <dbReference type="SAM" id="MobiDB-lite"/>
    </source>
</evidence>
<keyword evidence="3" id="KW-1185">Reference proteome</keyword>
<dbReference type="AlphaFoldDB" id="V5FPM1"/>
<feature type="compositionally biased region" description="Low complexity" evidence="1">
    <location>
        <begin position="506"/>
        <end position="516"/>
    </location>
</feature>
<dbReference type="HOGENOM" id="CLU_007263_2_0_1"/>
<feature type="region of interest" description="Disordered" evidence="1">
    <location>
        <begin position="589"/>
        <end position="617"/>
    </location>
</feature>
<sequence>MTDPIFPVNRLDLRQLQAIYELHMAPTRASAGTEAERDGRTSKRGMGDDLRLKPLNVENGRERFAEYVPRENVYPPRSAAWRNNLTALSQRRNLLFVAYSHQIYVWEPAGPWQTLGAKPCMIITPVMKDPDAEGYINPDAPHAINNITVDDLGRDEVLILGTDSGNVSGYHVEAIFSAIERASLDSLPTPIDGSHIEPFFTENVYASAWGLAVHKYARMIAVSANTGLITVFAFALVDPTEEAGGNTEEDLNFADGFHNYEQNWLDVQTDDEFLQFRRLMPYRHRSCNVRLTYSGHFTNIPCVTFLNCDLDPNGCWMVSTDIDNKILVWKVWELRTPFQAVNLSDISTEPFPHTLRNDERGWSVLALDPRTFRPCRSYVEACGGCPTQRMKNSKTVLDLTSLSRRVPDASRLYSYFPPAAKGDATEEFTLPDIFDADCCISKRKGSSNEGSGDGSGSYSDPLSELGDDAEQYVDVPESYEREGAFPPGLDGTEGSSNEHDMHVDESYTTQSTSSSHDSSDESPEAAAVVPGGTRRRFDQGAIAAADALQGALEEAFDELSGMESGLIESYSDDESFYFAQDHMDIFESDEEDDDVDSDVDPNPNAASLELDPQHNLPEAPIPTCSDFPILHFSQTDIRLFPSPSSLSPTVVCGNPLWQPFTHPVLTIRACDRFNMVKYVPEHGIVVAATQKGRAAIIALTEARNKGLAFKINWVVPLESQEKYGERPLVPLLGMAAGPVQGFELPPDVAYIPRRVTNEDDITFHYKFIDSQEGDGSNTESAPDDGVQNTTDTDYNKSNPLSSSANDQSTAQNSQTSDHDVSKPLTLPECHAMASRIYQPDEKWRGWNPSRRYRLLLTYADNTVMSYEFWYEWSEAVVGSDYDGDRDDYLYL</sequence>
<dbReference type="eggNOG" id="ENOG502S49J">
    <property type="taxonomic scope" value="Eukaryota"/>
</dbReference>
<protein>
    <submittedName>
        <fullName evidence="2">Uncharacterized protein</fullName>
    </submittedName>
</protein>
<feature type="compositionally biased region" description="Basic and acidic residues" evidence="1">
    <location>
        <begin position="496"/>
        <end position="505"/>
    </location>
</feature>
<feature type="compositionally biased region" description="Basic and acidic residues" evidence="1">
    <location>
        <begin position="34"/>
        <end position="51"/>
    </location>
</feature>